<dbReference type="AlphaFoldDB" id="A0A9Q1EVQ7"/>
<evidence type="ECO:0000313" key="2">
    <source>
        <dbReference type="EMBL" id="KAJ8345872.1"/>
    </source>
</evidence>
<feature type="region of interest" description="Disordered" evidence="1">
    <location>
        <begin position="1"/>
        <end position="40"/>
    </location>
</feature>
<evidence type="ECO:0000313" key="3">
    <source>
        <dbReference type="Proteomes" id="UP001152622"/>
    </source>
</evidence>
<accession>A0A9Q1EVQ7</accession>
<dbReference type="Proteomes" id="UP001152622">
    <property type="component" value="Chromosome 12"/>
</dbReference>
<feature type="region of interest" description="Disordered" evidence="1">
    <location>
        <begin position="52"/>
        <end position="76"/>
    </location>
</feature>
<sequence length="76" mass="8081">MTVPEQVWDSRSFSGTSAVPAYAPFSPGGSQPGRGREGAALRPCPHRMLRYTTLPTPGHSSRVAELMTSPKRGASP</sequence>
<protein>
    <submittedName>
        <fullName evidence="2">Uncharacterized protein</fullName>
    </submittedName>
</protein>
<dbReference type="EMBL" id="JAINUF010000012">
    <property type="protein sequence ID" value="KAJ8345872.1"/>
    <property type="molecule type" value="Genomic_DNA"/>
</dbReference>
<comment type="caution">
    <text evidence="2">The sequence shown here is derived from an EMBL/GenBank/DDBJ whole genome shotgun (WGS) entry which is preliminary data.</text>
</comment>
<name>A0A9Q1EVQ7_SYNKA</name>
<keyword evidence="3" id="KW-1185">Reference proteome</keyword>
<organism evidence="2 3">
    <name type="scientific">Synaphobranchus kaupii</name>
    <name type="common">Kaup's arrowtooth eel</name>
    <dbReference type="NCBI Taxonomy" id="118154"/>
    <lineage>
        <taxon>Eukaryota</taxon>
        <taxon>Metazoa</taxon>
        <taxon>Chordata</taxon>
        <taxon>Craniata</taxon>
        <taxon>Vertebrata</taxon>
        <taxon>Euteleostomi</taxon>
        <taxon>Actinopterygii</taxon>
        <taxon>Neopterygii</taxon>
        <taxon>Teleostei</taxon>
        <taxon>Anguilliformes</taxon>
        <taxon>Synaphobranchidae</taxon>
        <taxon>Synaphobranchus</taxon>
    </lineage>
</organism>
<proteinExistence type="predicted"/>
<evidence type="ECO:0000256" key="1">
    <source>
        <dbReference type="SAM" id="MobiDB-lite"/>
    </source>
</evidence>
<reference evidence="2" key="1">
    <citation type="journal article" date="2023" name="Science">
        <title>Genome structures resolve the early diversification of teleost fishes.</title>
        <authorList>
            <person name="Parey E."/>
            <person name="Louis A."/>
            <person name="Montfort J."/>
            <person name="Bouchez O."/>
            <person name="Roques C."/>
            <person name="Iampietro C."/>
            <person name="Lluch J."/>
            <person name="Castinel A."/>
            <person name="Donnadieu C."/>
            <person name="Desvignes T."/>
            <person name="Floi Bucao C."/>
            <person name="Jouanno E."/>
            <person name="Wen M."/>
            <person name="Mejri S."/>
            <person name="Dirks R."/>
            <person name="Jansen H."/>
            <person name="Henkel C."/>
            <person name="Chen W.J."/>
            <person name="Zahm M."/>
            <person name="Cabau C."/>
            <person name="Klopp C."/>
            <person name="Thompson A.W."/>
            <person name="Robinson-Rechavi M."/>
            <person name="Braasch I."/>
            <person name="Lecointre G."/>
            <person name="Bobe J."/>
            <person name="Postlethwait J.H."/>
            <person name="Berthelot C."/>
            <person name="Roest Crollius H."/>
            <person name="Guiguen Y."/>
        </authorList>
    </citation>
    <scope>NUCLEOTIDE SEQUENCE</scope>
    <source>
        <strain evidence="2">WJC10195</strain>
    </source>
</reference>
<gene>
    <name evidence="2" type="ORF">SKAU_G00300650</name>
</gene>